<keyword evidence="2" id="KW-0408">Iron</keyword>
<evidence type="ECO:0000256" key="2">
    <source>
        <dbReference type="HAMAP-Rule" id="MF_00163"/>
    </source>
</evidence>
<keyword evidence="2" id="KW-0378">Hydrolase</keyword>
<organism evidence="3 4">
    <name type="scientific">Vagococcus penaei</name>
    <dbReference type="NCBI Taxonomy" id="633807"/>
    <lineage>
        <taxon>Bacteria</taxon>
        <taxon>Bacillati</taxon>
        <taxon>Bacillota</taxon>
        <taxon>Bacilli</taxon>
        <taxon>Lactobacillales</taxon>
        <taxon>Enterococcaceae</taxon>
        <taxon>Vagococcus</taxon>
    </lineage>
</organism>
<evidence type="ECO:0000313" key="3">
    <source>
        <dbReference type="EMBL" id="AQP54058.1"/>
    </source>
</evidence>
<comment type="catalytic activity">
    <reaction evidence="2">
        <text>N-terminal N-formyl-L-methionyl-[peptide] + H2O = N-terminal L-methionyl-[peptide] + formate</text>
        <dbReference type="Rhea" id="RHEA:24420"/>
        <dbReference type="Rhea" id="RHEA-COMP:10639"/>
        <dbReference type="Rhea" id="RHEA-COMP:10640"/>
        <dbReference type="ChEBI" id="CHEBI:15377"/>
        <dbReference type="ChEBI" id="CHEBI:15740"/>
        <dbReference type="ChEBI" id="CHEBI:49298"/>
        <dbReference type="ChEBI" id="CHEBI:64731"/>
        <dbReference type="EC" id="3.5.1.88"/>
    </reaction>
</comment>
<protein>
    <recommendedName>
        <fullName evidence="2">Peptide deformylase</fullName>
        <shortName evidence="2">PDF</shortName>
        <ecNumber evidence="2">3.5.1.88</ecNumber>
    </recommendedName>
    <alternativeName>
        <fullName evidence="2">Polypeptide deformylase</fullName>
    </alternativeName>
</protein>
<dbReference type="KEGG" id="vpi:BW732_07400"/>
<dbReference type="Proteomes" id="UP000188246">
    <property type="component" value="Chromosome"/>
</dbReference>
<dbReference type="OrthoDB" id="9784988at2"/>
<dbReference type="NCBIfam" id="NF001159">
    <property type="entry name" value="PRK00150.1-3"/>
    <property type="match status" value="1"/>
</dbReference>
<dbReference type="HAMAP" id="MF_00163">
    <property type="entry name" value="Pep_deformylase"/>
    <property type="match status" value="1"/>
</dbReference>
<dbReference type="AlphaFoldDB" id="A0A1Q2D6H7"/>
<feature type="binding site" evidence="2">
    <location>
        <position position="137"/>
    </location>
    <ligand>
        <name>Fe cation</name>
        <dbReference type="ChEBI" id="CHEBI:24875"/>
    </ligand>
</feature>
<dbReference type="NCBIfam" id="TIGR00079">
    <property type="entry name" value="pept_deformyl"/>
    <property type="match status" value="1"/>
</dbReference>
<keyword evidence="2" id="KW-0479">Metal-binding</keyword>
<dbReference type="Pfam" id="PF01327">
    <property type="entry name" value="Pep_deformylase"/>
    <property type="match status" value="1"/>
</dbReference>
<comment type="cofactor">
    <cofactor evidence="2">
        <name>Fe(2+)</name>
        <dbReference type="ChEBI" id="CHEBI:29033"/>
    </cofactor>
    <text evidence="2">Binds 1 Fe(2+) ion.</text>
</comment>
<dbReference type="STRING" id="633807.BW732_07400"/>
<dbReference type="RefSeq" id="WP_077276134.1">
    <property type="nucleotide sequence ID" value="NZ_CP019609.1"/>
</dbReference>
<keyword evidence="2" id="KW-0648">Protein biosynthesis</keyword>
<dbReference type="GO" id="GO:0046872">
    <property type="term" value="F:metal ion binding"/>
    <property type="evidence" value="ECO:0007669"/>
    <property type="project" value="UniProtKB-KW"/>
</dbReference>
<dbReference type="Gene3D" id="3.90.45.10">
    <property type="entry name" value="Peptide deformylase"/>
    <property type="match status" value="1"/>
</dbReference>
<evidence type="ECO:0000256" key="1">
    <source>
        <dbReference type="ARBA" id="ARBA00010759"/>
    </source>
</evidence>
<dbReference type="PANTHER" id="PTHR10458:SF22">
    <property type="entry name" value="PEPTIDE DEFORMYLASE"/>
    <property type="match status" value="1"/>
</dbReference>
<dbReference type="InterPro" id="IPR036821">
    <property type="entry name" value="Peptide_deformylase_sf"/>
</dbReference>
<dbReference type="SUPFAM" id="SSF56420">
    <property type="entry name" value="Peptide deformylase"/>
    <property type="match status" value="1"/>
</dbReference>
<dbReference type="PANTHER" id="PTHR10458">
    <property type="entry name" value="PEPTIDE DEFORMYLASE"/>
    <property type="match status" value="1"/>
</dbReference>
<dbReference type="EC" id="3.5.1.88" evidence="2"/>
<dbReference type="GO" id="GO:0042586">
    <property type="term" value="F:peptide deformylase activity"/>
    <property type="evidence" value="ECO:0007669"/>
    <property type="project" value="UniProtKB-UniRule"/>
</dbReference>
<dbReference type="GO" id="GO:0006412">
    <property type="term" value="P:translation"/>
    <property type="evidence" value="ECO:0007669"/>
    <property type="project" value="UniProtKB-UniRule"/>
</dbReference>
<keyword evidence="4" id="KW-1185">Reference proteome</keyword>
<sequence>MQLKKVITYPNDVLITPCRTVKKITPKLLRLLDEMYDTMVARDAIGLAANQLGVSERVVVIELDDETGLFEMINPEIIAKSKEMSVDVEGCLSFPGTFGTVERHEEVTIRYIDREGYEMEVDATGYLARAFQHELEHLDGQLFTDKIIEIIAPDELDDYMEAHGYD</sequence>
<dbReference type="PRINTS" id="PR01576">
    <property type="entry name" value="PDEFORMYLASE"/>
</dbReference>
<proteinExistence type="inferred from homology"/>
<feature type="binding site" evidence="2">
    <location>
        <position position="133"/>
    </location>
    <ligand>
        <name>Fe cation</name>
        <dbReference type="ChEBI" id="CHEBI:24875"/>
    </ligand>
</feature>
<name>A0A1Q2D6H7_9ENTE</name>
<comment type="function">
    <text evidence="2">Removes the formyl group from the N-terminal Met of newly synthesized proteins. Requires at least a dipeptide for an efficient rate of reaction. N-terminal L-methionine is a prerequisite for activity but the enzyme has broad specificity at other positions.</text>
</comment>
<dbReference type="EMBL" id="CP019609">
    <property type="protein sequence ID" value="AQP54058.1"/>
    <property type="molecule type" value="Genomic_DNA"/>
</dbReference>
<dbReference type="CDD" id="cd00487">
    <property type="entry name" value="Pep_deformylase"/>
    <property type="match status" value="1"/>
</dbReference>
<reference evidence="3 4" key="1">
    <citation type="journal article" date="2010" name="Int. J. Syst. Evol. Microbiol.">
        <title>Vagococcus penaei sp. nov., isolated from spoilage microbiota of cooked shrimp (Penaeus vannamei).</title>
        <authorList>
            <person name="Jaffres E."/>
            <person name="Prevost H."/>
            <person name="Rossero A."/>
            <person name="Joffraud J.J."/>
            <person name="Dousset X."/>
        </authorList>
    </citation>
    <scope>NUCLEOTIDE SEQUENCE [LARGE SCALE GENOMIC DNA]</scope>
    <source>
        <strain evidence="3 4">CD276</strain>
    </source>
</reference>
<comment type="similarity">
    <text evidence="1 2">Belongs to the polypeptide deformylase family.</text>
</comment>
<feature type="binding site" evidence="2">
    <location>
        <position position="91"/>
    </location>
    <ligand>
        <name>Fe cation</name>
        <dbReference type="ChEBI" id="CHEBI:24875"/>
    </ligand>
</feature>
<feature type="active site" evidence="2">
    <location>
        <position position="134"/>
    </location>
</feature>
<dbReference type="InterPro" id="IPR023635">
    <property type="entry name" value="Peptide_deformylase"/>
</dbReference>
<accession>A0A1Q2D6H7</accession>
<evidence type="ECO:0000313" key="4">
    <source>
        <dbReference type="Proteomes" id="UP000188246"/>
    </source>
</evidence>
<gene>
    <name evidence="2" type="primary">def</name>
    <name evidence="3" type="ORF">BW732_07400</name>
</gene>
<dbReference type="PIRSF" id="PIRSF004749">
    <property type="entry name" value="Pep_def"/>
    <property type="match status" value="1"/>
</dbReference>